<evidence type="ECO:0000256" key="9">
    <source>
        <dbReference type="ARBA" id="ARBA00022842"/>
    </source>
</evidence>
<evidence type="ECO:0000259" key="14">
    <source>
        <dbReference type="Pfam" id="PF02878"/>
    </source>
</evidence>
<dbReference type="Pfam" id="PF02880">
    <property type="entry name" value="PGM_PMM_III"/>
    <property type="match status" value="1"/>
</dbReference>
<evidence type="ECO:0000256" key="12">
    <source>
        <dbReference type="ARBA" id="ARBA00049318"/>
    </source>
</evidence>
<dbReference type="PANTHER" id="PTHR42946">
    <property type="entry name" value="PHOSPHOHEXOSE MUTASE"/>
    <property type="match status" value="1"/>
</dbReference>
<dbReference type="InterPro" id="IPR005846">
    <property type="entry name" value="A-D-PHexomutase_a/b/a-III"/>
</dbReference>
<evidence type="ECO:0000256" key="4">
    <source>
        <dbReference type="ARBA" id="ARBA00011245"/>
    </source>
</evidence>
<dbReference type="FunFam" id="3.40.120.10:FF:000022">
    <property type="entry name" value="phosphomannomutase/phosphoglucomutase isoform X1"/>
    <property type="match status" value="1"/>
</dbReference>
<name>A0AAJ6VH97_POPEU</name>
<feature type="domain" description="Alpha-D-phosphohexomutase alpha/beta/alpha" evidence="15">
    <location>
        <begin position="202"/>
        <end position="300"/>
    </location>
</feature>
<keyword evidence="9" id="KW-0460">Magnesium</keyword>
<dbReference type="GO" id="GO:0006006">
    <property type="term" value="P:glucose metabolic process"/>
    <property type="evidence" value="ECO:0007669"/>
    <property type="project" value="UniProtKB-KW"/>
</dbReference>
<evidence type="ECO:0000313" key="18">
    <source>
        <dbReference type="RefSeq" id="XP_011047416.1"/>
    </source>
</evidence>
<evidence type="ECO:0000256" key="1">
    <source>
        <dbReference type="ARBA" id="ARBA00000443"/>
    </source>
</evidence>
<dbReference type="Pfam" id="PF02878">
    <property type="entry name" value="PGM_PMM_I"/>
    <property type="match status" value="1"/>
</dbReference>
<feature type="domain" description="Alpha-D-phosphohexomutase alpha/beta/alpha" evidence="16">
    <location>
        <begin position="307"/>
        <end position="408"/>
    </location>
</feature>
<dbReference type="RefSeq" id="XP_011047416.1">
    <property type="nucleotide sequence ID" value="XM_011049114.1"/>
</dbReference>
<dbReference type="GO" id="GO:0004615">
    <property type="term" value="F:phosphomannomutase activity"/>
    <property type="evidence" value="ECO:0007669"/>
    <property type="project" value="TreeGrafter"/>
</dbReference>
<evidence type="ECO:0000256" key="5">
    <source>
        <dbReference type="ARBA" id="ARBA00012728"/>
    </source>
</evidence>
<evidence type="ECO:0000256" key="10">
    <source>
        <dbReference type="ARBA" id="ARBA00023235"/>
    </source>
</evidence>
<dbReference type="SUPFAM" id="SSF55957">
    <property type="entry name" value="Phosphoglucomutase, C-terminal domain"/>
    <property type="match status" value="1"/>
</dbReference>
<comment type="catalytic activity">
    <reaction evidence="13">
        <text>O-phospho-L-seryl-[protein] + alpha-D-glucose 1-phosphate = alpha-D-glucose 1,6-bisphosphate + L-seryl-[protein]</text>
        <dbReference type="Rhea" id="RHEA:68748"/>
        <dbReference type="Rhea" id="RHEA-COMP:9863"/>
        <dbReference type="Rhea" id="RHEA-COMP:11604"/>
        <dbReference type="ChEBI" id="CHEBI:29999"/>
        <dbReference type="ChEBI" id="CHEBI:58392"/>
        <dbReference type="ChEBI" id="CHEBI:58601"/>
        <dbReference type="ChEBI" id="CHEBI:83421"/>
    </reaction>
</comment>
<comment type="catalytic activity">
    <reaction evidence="12">
        <text>alpha-D-glucose 1,6-bisphosphate + L-seryl-[protein] = O-phospho-L-seryl-[protein] + alpha-D-glucose 6-phosphate</text>
        <dbReference type="Rhea" id="RHEA:68752"/>
        <dbReference type="Rhea" id="RHEA-COMP:9863"/>
        <dbReference type="Rhea" id="RHEA-COMP:11604"/>
        <dbReference type="ChEBI" id="CHEBI:29999"/>
        <dbReference type="ChEBI" id="CHEBI:58225"/>
        <dbReference type="ChEBI" id="CHEBI:58392"/>
        <dbReference type="ChEBI" id="CHEBI:83421"/>
    </reaction>
</comment>
<evidence type="ECO:0000256" key="7">
    <source>
        <dbReference type="ARBA" id="ARBA00022553"/>
    </source>
</evidence>
<dbReference type="CDD" id="cd03089">
    <property type="entry name" value="PMM_PGM"/>
    <property type="match status" value="1"/>
</dbReference>
<sequence>MAAASSTTAVPYLDKVDFMKLQNGSDIRGVAVPGVEGEPVTLTEPVTEAIAAAFSAWLSEKKKVDASKPLKVSVGHDSRISAQVLQDAVTRGVASAGLDVVQYGLASTPAMFNSTLTEDEAFLCPVDGAIMITASHLPFNRNGFKFFTNAGGLGKADIKNILERAVDIYNSFTDEGLMKSKGKASESLKRVDYMTVYTSDLVKAVRKAAGNIEKPLEGFHIVVDAGNGAGGFFAEKVLQPLGAITSGSQFLEPDGMFPNHIPNPEDKAAMKAIAQAVLENKADLGIIFDTDVDRSAAVDSTAREFNRNRLIALMSAIVLEEHPGTTIVTDSVTSDGLTTFIENKLGGKHHRFKRGYKNVIDEAVRLNSVGEESHLAIETSGHGALKENHWLDDGAYLMVKVLNKLASARASGIAGGSKVLTDLVEGLQEPRVAVELRLKIDQNHPDLKGGSFREYGEAVLKLLENHVESDPKLQKAPVNYEGVRVSGFGGWFLLRLSLHDPVLPLNIEASSHEDAVKLGLAVASAVKKFPALDTSALDKFLQTS</sequence>
<proteinExistence type="inferred from homology"/>
<keyword evidence="6" id="KW-0313">Glucose metabolism</keyword>
<keyword evidence="17" id="KW-1185">Reference proteome</keyword>
<dbReference type="PRINTS" id="PR00509">
    <property type="entry name" value="PGMPMM"/>
</dbReference>
<keyword evidence="7" id="KW-0597">Phosphoprotein</keyword>
<dbReference type="FunFam" id="3.40.120.10:FF:000010">
    <property type="entry name" value="phosphomannomutase/phosphoglucomutase isoform X1"/>
    <property type="match status" value="1"/>
</dbReference>
<organism evidence="17 18">
    <name type="scientific">Populus euphratica</name>
    <name type="common">Euphrates poplar</name>
    <dbReference type="NCBI Taxonomy" id="75702"/>
    <lineage>
        <taxon>Eukaryota</taxon>
        <taxon>Viridiplantae</taxon>
        <taxon>Streptophyta</taxon>
        <taxon>Embryophyta</taxon>
        <taxon>Tracheophyta</taxon>
        <taxon>Spermatophyta</taxon>
        <taxon>Magnoliopsida</taxon>
        <taxon>eudicotyledons</taxon>
        <taxon>Gunneridae</taxon>
        <taxon>Pentapetalae</taxon>
        <taxon>rosids</taxon>
        <taxon>fabids</taxon>
        <taxon>Malpighiales</taxon>
        <taxon>Salicaceae</taxon>
        <taxon>Saliceae</taxon>
        <taxon>Populus</taxon>
    </lineage>
</organism>
<dbReference type="GeneID" id="105141766"/>
<protein>
    <recommendedName>
        <fullName evidence="5">phosphoglucomutase (alpha-D-glucose-1,6-bisphosphate-dependent)</fullName>
        <ecNumber evidence="5">5.4.2.2</ecNumber>
    </recommendedName>
</protein>
<dbReference type="SUPFAM" id="SSF53738">
    <property type="entry name" value="Phosphoglucomutase, first 3 domains"/>
    <property type="match status" value="3"/>
</dbReference>
<comment type="catalytic activity">
    <reaction evidence="1">
        <text>alpha-D-glucose 1-phosphate = alpha-D-glucose 6-phosphate</text>
        <dbReference type="Rhea" id="RHEA:23536"/>
        <dbReference type="ChEBI" id="CHEBI:58225"/>
        <dbReference type="ChEBI" id="CHEBI:58601"/>
        <dbReference type="EC" id="5.4.2.2"/>
    </reaction>
</comment>
<accession>A0AAJ6VH97</accession>
<evidence type="ECO:0000256" key="11">
    <source>
        <dbReference type="ARBA" id="ARBA00023277"/>
    </source>
</evidence>
<comment type="subunit">
    <text evidence="4">Monomer.</text>
</comment>
<dbReference type="Gene3D" id="3.40.120.10">
    <property type="entry name" value="Alpha-D-Glucose-1,6-Bisphosphate, subunit A, domain 3"/>
    <property type="match status" value="3"/>
</dbReference>
<dbReference type="PANTHER" id="PTHR42946:SF1">
    <property type="entry name" value="PHOSPHOGLUCOMUTASE (ALPHA-D-GLUCOSE-1,6-BISPHOSPHATE-DEPENDENT)"/>
    <property type="match status" value="1"/>
</dbReference>
<dbReference type="FunFam" id="3.40.120.10:FF:000014">
    <property type="entry name" value="Phosphomannomutase/phosphoglucomutase isoform B"/>
    <property type="match status" value="1"/>
</dbReference>
<evidence type="ECO:0000259" key="15">
    <source>
        <dbReference type="Pfam" id="PF02879"/>
    </source>
</evidence>
<dbReference type="InterPro" id="IPR005845">
    <property type="entry name" value="A-D-PHexomutase_a/b/a-II"/>
</dbReference>
<evidence type="ECO:0000256" key="6">
    <source>
        <dbReference type="ARBA" id="ARBA00022526"/>
    </source>
</evidence>
<evidence type="ECO:0000259" key="16">
    <source>
        <dbReference type="Pfam" id="PF02880"/>
    </source>
</evidence>
<keyword evidence="8" id="KW-0479">Metal-binding</keyword>
<comment type="similarity">
    <text evidence="3">Belongs to the phosphohexose mutase family.</text>
</comment>
<dbReference type="AlphaFoldDB" id="A0AAJ6VH97"/>
<comment type="cofactor">
    <cofactor evidence="2">
        <name>Mg(2+)</name>
        <dbReference type="ChEBI" id="CHEBI:18420"/>
    </cofactor>
</comment>
<dbReference type="InterPro" id="IPR036900">
    <property type="entry name" value="A-D-PHexomutase_C_sf"/>
</dbReference>
<dbReference type="InterPro" id="IPR005844">
    <property type="entry name" value="A-D-PHexomutase_a/b/a-I"/>
</dbReference>
<evidence type="ECO:0000256" key="13">
    <source>
        <dbReference type="ARBA" id="ARBA00049409"/>
    </source>
</evidence>
<dbReference type="Proteomes" id="UP000694918">
    <property type="component" value="Unplaced"/>
</dbReference>
<feature type="domain" description="Alpha-D-phosphohexomutase alpha/beta/alpha" evidence="14">
    <location>
        <begin position="23"/>
        <end position="164"/>
    </location>
</feature>
<evidence type="ECO:0000256" key="2">
    <source>
        <dbReference type="ARBA" id="ARBA00001946"/>
    </source>
</evidence>
<evidence type="ECO:0000256" key="8">
    <source>
        <dbReference type="ARBA" id="ARBA00022723"/>
    </source>
</evidence>
<keyword evidence="10" id="KW-0413">Isomerase</keyword>
<dbReference type="InterPro" id="IPR050060">
    <property type="entry name" value="Phosphoglucosamine_mutase"/>
</dbReference>
<dbReference type="Pfam" id="PF02879">
    <property type="entry name" value="PGM_PMM_II"/>
    <property type="match status" value="1"/>
</dbReference>
<reference evidence="18" key="1">
    <citation type="submission" date="2025-08" db="UniProtKB">
        <authorList>
            <consortium name="RefSeq"/>
        </authorList>
    </citation>
    <scope>IDENTIFICATION</scope>
</reference>
<evidence type="ECO:0000256" key="3">
    <source>
        <dbReference type="ARBA" id="ARBA00010231"/>
    </source>
</evidence>
<dbReference type="InterPro" id="IPR016055">
    <property type="entry name" value="A-D-PHexomutase_a/b/a-I/II/III"/>
</dbReference>
<keyword evidence="11" id="KW-0119">Carbohydrate metabolism</keyword>
<dbReference type="GO" id="GO:0046872">
    <property type="term" value="F:metal ion binding"/>
    <property type="evidence" value="ECO:0007669"/>
    <property type="project" value="UniProtKB-KW"/>
</dbReference>
<evidence type="ECO:0000313" key="17">
    <source>
        <dbReference type="Proteomes" id="UP000694918"/>
    </source>
</evidence>
<dbReference type="EC" id="5.4.2.2" evidence="5"/>
<dbReference type="InterPro" id="IPR005841">
    <property type="entry name" value="Alpha-D-phosphohexomutase_SF"/>
</dbReference>
<dbReference type="Gene3D" id="3.30.310.50">
    <property type="entry name" value="Alpha-D-phosphohexomutase, C-terminal domain"/>
    <property type="match status" value="1"/>
</dbReference>
<gene>
    <name evidence="18" type="primary">LOC105141766</name>
</gene>
<dbReference type="GO" id="GO:0009570">
    <property type="term" value="C:chloroplast stroma"/>
    <property type="evidence" value="ECO:0007669"/>
    <property type="project" value="TreeGrafter"/>
</dbReference>
<dbReference type="GO" id="GO:0004614">
    <property type="term" value="F:phosphoglucomutase activity"/>
    <property type="evidence" value="ECO:0007669"/>
    <property type="project" value="UniProtKB-EC"/>
</dbReference>